<evidence type="ECO:0000256" key="2">
    <source>
        <dbReference type="ARBA" id="ARBA00009731"/>
    </source>
</evidence>
<dbReference type="EMBL" id="JAPCXC010000001">
    <property type="protein sequence ID" value="KAJ1613782.1"/>
    <property type="molecule type" value="Genomic_DNA"/>
</dbReference>
<dbReference type="PANTHER" id="PTHR12154">
    <property type="entry name" value="GLYCOSYL TRANSFERASE-RELATED"/>
    <property type="match status" value="1"/>
</dbReference>
<dbReference type="OrthoDB" id="5978656at2759"/>
<name>A0A9D5DLT3_9CRYT</name>
<dbReference type="Gene3D" id="3.40.50.2000">
    <property type="entry name" value="Glycogen Phosphorylase B"/>
    <property type="match status" value="1"/>
</dbReference>
<evidence type="ECO:0000313" key="9">
    <source>
        <dbReference type="EMBL" id="KAJ1613782.1"/>
    </source>
</evidence>
<comment type="subcellular location">
    <subcellularLocation>
        <location evidence="1">Endoplasmic reticulum membrane</location>
        <topology evidence="1">Single-pass membrane protein</topology>
    </subcellularLocation>
</comment>
<keyword evidence="5" id="KW-0256">Endoplasmic reticulum</keyword>
<organism evidence="9">
    <name type="scientific">Cryptosporidium canis</name>
    <dbReference type="NCBI Taxonomy" id="195482"/>
    <lineage>
        <taxon>Eukaryota</taxon>
        <taxon>Sar</taxon>
        <taxon>Alveolata</taxon>
        <taxon>Apicomplexa</taxon>
        <taxon>Conoidasida</taxon>
        <taxon>Coccidia</taxon>
        <taxon>Eucoccidiorida</taxon>
        <taxon>Eimeriorina</taxon>
        <taxon>Cryptosporidiidae</taxon>
        <taxon>Cryptosporidium</taxon>
    </lineage>
</organism>
<reference evidence="9" key="1">
    <citation type="submission" date="2022-10" db="EMBL/GenBank/DDBJ databases">
        <title>Adaptive evolution leads to modifications in subtelomeric GC content in a zoonotic Cryptosporidium species.</title>
        <authorList>
            <person name="Li J."/>
            <person name="Feng Y."/>
            <person name="Xiao L."/>
        </authorList>
    </citation>
    <scope>NUCLEOTIDE SEQUENCE</scope>
    <source>
        <strain evidence="9">33844</strain>
    </source>
</reference>
<keyword evidence="4 8" id="KW-0812">Transmembrane</keyword>
<sequence>MYKDVAVSLGVLLFVLRCYFWLRRRLSFVARKADEGRGGFGSEGRVRVLTVLGSGGHTAEMLMLLRDMDLMNKVSLGCVLADTDKFSMEKALAAFSESLQVSTDRVGDYVRFYRIKRSREVGQSYVNSVFTTLVSMVDSVGVLLWEKYDLIIVNGPGTCIPICFGSLLLEVSQSWHVGLGLAGPGGQEQRAGLPRFPSLALALVYGNQMLCFFEQINLGLAVFLCK</sequence>
<dbReference type="InterPro" id="IPR013969">
    <property type="entry name" value="Oligosacch_biosynth_Alg14"/>
</dbReference>
<dbReference type="GO" id="GO:0043541">
    <property type="term" value="C:UDP-N-acetylglucosamine transferase complex"/>
    <property type="evidence" value="ECO:0007669"/>
    <property type="project" value="TreeGrafter"/>
</dbReference>
<accession>A0A9D5DLT3</accession>
<comment type="similarity">
    <text evidence="2">Belongs to the ALG14 family.</text>
</comment>
<evidence type="ECO:0000256" key="5">
    <source>
        <dbReference type="ARBA" id="ARBA00022824"/>
    </source>
</evidence>
<dbReference type="GO" id="GO:0006488">
    <property type="term" value="P:dolichol-linked oligosaccharide biosynthetic process"/>
    <property type="evidence" value="ECO:0007669"/>
    <property type="project" value="InterPro"/>
</dbReference>
<keyword evidence="6 8" id="KW-1133">Transmembrane helix</keyword>
<gene>
    <name evidence="9" type="ORF">OJ253_127</name>
</gene>
<evidence type="ECO:0000256" key="6">
    <source>
        <dbReference type="ARBA" id="ARBA00022989"/>
    </source>
</evidence>
<dbReference type="AlphaFoldDB" id="A0A9D5DLT3"/>
<keyword evidence="7 8" id="KW-0472">Membrane</keyword>
<evidence type="ECO:0000256" key="8">
    <source>
        <dbReference type="SAM" id="Phobius"/>
    </source>
</evidence>
<protein>
    <recommendedName>
        <fullName evidence="3">UDP-N-acetylglucosamine transferase subunit ALG14</fullName>
    </recommendedName>
</protein>
<feature type="transmembrane region" description="Helical" evidence="8">
    <location>
        <begin position="6"/>
        <end position="22"/>
    </location>
</feature>
<comment type="caution">
    <text evidence="9">The sequence shown here is derived from an EMBL/GenBank/DDBJ whole genome shotgun (WGS) entry which is preliminary data.</text>
</comment>
<evidence type="ECO:0000256" key="4">
    <source>
        <dbReference type="ARBA" id="ARBA00022692"/>
    </source>
</evidence>
<dbReference type="GO" id="GO:0004577">
    <property type="term" value="F:N-acetylglucosaminyldiphosphodolichol N-acetylglucosaminyltransferase activity"/>
    <property type="evidence" value="ECO:0007669"/>
    <property type="project" value="TreeGrafter"/>
</dbReference>
<proteinExistence type="inferred from homology"/>
<evidence type="ECO:0000256" key="1">
    <source>
        <dbReference type="ARBA" id="ARBA00004389"/>
    </source>
</evidence>
<evidence type="ECO:0000256" key="3">
    <source>
        <dbReference type="ARBA" id="ARBA00017467"/>
    </source>
</evidence>
<evidence type="ECO:0000256" key="7">
    <source>
        <dbReference type="ARBA" id="ARBA00023136"/>
    </source>
</evidence>
<dbReference type="Pfam" id="PF08660">
    <property type="entry name" value="Alg14"/>
    <property type="match status" value="1"/>
</dbReference>
<dbReference type="Proteomes" id="UP001067231">
    <property type="component" value="Unassembled WGS sequence"/>
</dbReference>
<dbReference type="PANTHER" id="PTHR12154:SF4">
    <property type="entry name" value="UDP-N-ACETYLGLUCOSAMINE TRANSFERASE SUBUNIT ALG14 HOMOLOG"/>
    <property type="match status" value="1"/>
</dbReference>